<accession>A0AA96K1N7</accession>
<dbReference type="RefSeq" id="WP_312742187.1">
    <property type="nucleotide sequence ID" value="NZ_CP116968.1"/>
</dbReference>
<dbReference type="GO" id="GO:0008379">
    <property type="term" value="F:thioredoxin peroxidase activity"/>
    <property type="evidence" value="ECO:0007669"/>
    <property type="project" value="TreeGrafter"/>
</dbReference>
<evidence type="ECO:0000259" key="14">
    <source>
        <dbReference type="PROSITE" id="PS51352"/>
    </source>
</evidence>
<dbReference type="Gene3D" id="3.40.30.10">
    <property type="entry name" value="Glutaredoxin"/>
    <property type="match status" value="1"/>
</dbReference>
<evidence type="ECO:0000256" key="2">
    <source>
        <dbReference type="ARBA" id="ARBA00011245"/>
    </source>
</evidence>
<dbReference type="GO" id="GO:0034599">
    <property type="term" value="P:cellular response to oxidative stress"/>
    <property type="evidence" value="ECO:0007669"/>
    <property type="project" value="TreeGrafter"/>
</dbReference>
<dbReference type="KEGG" id="nneo:PQG83_13930"/>
<reference evidence="15 16" key="1">
    <citation type="submission" date="2023-01" db="EMBL/GenBank/DDBJ databases">
        <title>Cultivation and genomic characterization of new, ubiquitous marine nitrite-oxidizing bacteria from the Nitrospirales.</title>
        <authorList>
            <person name="Mueller A.J."/>
            <person name="Daebeler A."/>
            <person name="Herbold C.W."/>
            <person name="Kirkegaard R.H."/>
            <person name="Daims H."/>
        </authorList>
    </citation>
    <scope>NUCLEOTIDE SEQUENCE [LARGE SCALE GENOMIC DNA]</scope>
    <source>
        <strain evidence="15 16">DK</strain>
    </source>
</reference>
<keyword evidence="6 15" id="KW-0560">Oxidoreductase</keyword>
<organism evidence="15 16">
    <name type="scientific">Candidatus Nitrospira neomarina</name>
    <dbReference type="NCBI Taxonomy" id="3020899"/>
    <lineage>
        <taxon>Bacteria</taxon>
        <taxon>Pseudomonadati</taxon>
        <taxon>Nitrospirota</taxon>
        <taxon>Nitrospiria</taxon>
        <taxon>Nitrospirales</taxon>
        <taxon>Nitrospiraceae</taxon>
        <taxon>Nitrospira</taxon>
    </lineage>
</organism>
<keyword evidence="8" id="KW-0676">Redox-active center</keyword>
<dbReference type="AlphaFoldDB" id="A0AA96K1N7"/>
<dbReference type="InterPro" id="IPR013766">
    <property type="entry name" value="Thioredoxin_domain"/>
</dbReference>
<evidence type="ECO:0000256" key="11">
    <source>
        <dbReference type="ARBA" id="ARBA00042639"/>
    </source>
</evidence>
<protein>
    <recommendedName>
        <fullName evidence="3">thioredoxin-dependent peroxiredoxin</fullName>
        <ecNumber evidence="3">1.11.1.24</ecNumber>
    </recommendedName>
    <alternativeName>
        <fullName evidence="9">Thioredoxin peroxidase</fullName>
    </alternativeName>
    <alternativeName>
        <fullName evidence="11">Thioredoxin-dependent peroxiredoxin Bcp</fullName>
    </alternativeName>
</protein>
<comment type="subunit">
    <text evidence="2">Monomer.</text>
</comment>
<evidence type="ECO:0000256" key="10">
    <source>
        <dbReference type="ARBA" id="ARBA00038489"/>
    </source>
</evidence>
<keyword evidence="4 15" id="KW-0575">Peroxidase</keyword>
<dbReference type="CDD" id="cd03017">
    <property type="entry name" value="PRX_BCP"/>
    <property type="match status" value="1"/>
</dbReference>
<evidence type="ECO:0000313" key="15">
    <source>
        <dbReference type="EMBL" id="WNM60854.1"/>
    </source>
</evidence>
<proteinExistence type="inferred from homology"/>
<evidence type="ECO:0000256" key="8">
    <source>
        <dbReference type="ARBA" id="ARBA00023284"/>
    </source>
</evidence>
<dbReference type="NCBIfam" id="NF006960">
    <property type="entry name" value="PRK09437.1"/>
    <property type="match status" value="1"/>
</dbReference>
<evidence type="ECO:0000256" key="7">
    <source>
        <dbReference type="ARBA" id="ARBA00023157"/>
    </source>
</evidence>
<evidence type="ECO:0000313" key="16">
    <source>
        <dbReference type="Proteomes" id="UP001302494"/>
    </source>
</evidence>
<dbReference type="Proteomes" id="UP001302494">
    <property type="component" value="Chromosome"/>
</dbReference>
<feature type="domain" description="Thioredoxin" evidence="14">
    <location>
        <begin position="75"/>
        <end position="224"/>
    </location>
</feature>
<evidence type="ECO:0000256" key="1">
    <source>
        <dbReference type="ARBA" id="ARBA00003330"/>
    </source>
</evidence>
<evidence type="ECO:0000256" key="12">
    <source>
        <dbReference type="ARBA" id="ARBA00049091"/>
    </source>
</evidence>
<evidence type="ECO:0000256" key="3">
    <source>
        <dbReference type="ARBA" id="ARBA00013017"/>
    </source>
</evidence>
<keyword evidence="16" id="KW-1185">Reference proteome</keyword>
<sequence length="224" mass="24408">MASKVKKAQTKKKGPVQSKPKVVAKKKAAPKRSSSKSQGLVSGSRNPSTKIKAASTPKTKKPAQQSPRIAATSELQVGDPAPAFSLPDDAGRIVNSSDLRGKKVVVYFYPKDDTPGCTTEACSFRDGIQELRKSGAVVFGVSADSVSSHRKFSNKFQLNFPLLSDESKAMIQAYGVWKEKSMYGRKYMGIERTTVVINEDGTIRNVFPKVKVNGHFTEVLQALR</sequence>
<dbReference type="GO" id="GO:0005737">
    <property type="term" value="C:cytoplasm"/>
    <property type="evidence" value="ECO:0007669"/>
    <property type="project" value="TreeGrafter"/>
</dbReference>
<feature type="region of interest" description="Disordered" evidence="13">
    <location>
        <begin position="1"/>
        <end position="92"/>
    </location>
</feature>
<evidence type="ECO:0000256" key="9">
    <source>
        <dbReference type="ARBA" id="ARBA00032824"/>
    </source>
</evidence>
<keyword evidence="5" id="KW-0049">Antioxidant</keyword>
<evidence type="ECO:0000256" key="4">
    <source>
        <dbReference type="ARBA" id="ARBA00022559"/>
    </source>
</evidence>
<feature type="compositionally biased region" description="Low complexity" evidence="13">
    <location>
        <begin position="35"/>
        <end position="57"/>
    </location>
</feature>
<dbReference type="PANTHER" id="PTHR42801">
    <property type="entry name" value="THIOREDOXIN-DEPENDENT PEROXIDE REDUCTASE"/>
    <property type="match status" value="1"/>
</dbReference>
<dbReference type="FunFam" id="3.40.30.10:FF:000007">
    <property type="entry name" value="Thioredoxin-dependent thiol peroxidase"/>
    <property type="match status" value="1"/>
</dbReference>
<feature type="compositionally biased region" description="Basic residues" evidence="13">
    <location>
        <begin position="1"/>
        <end position="14"/>
    </location>
</feature>
<dbReference type="EC" id="1.11.1.24" evidence="3"/>
<comment type="function">
    <text evidence="1">Thiol-specific peroxidase that catalyzes the reduction of hydrogen peroxide and organic hydroperoxides to water and alcohols, respectively. Plays a role in cell protection against oxidative stress by detoxifying peroxides and as sensor of hydrogen peroxide-mediated signaling events.</text>
</comment>
<dbReference type="InterPro" id="IPR036249">
    <property type="entry name" value="Thioredoxin-like_sf"/>
</dbReference>
<comment type="catalytic activity">
    <reaction evidence="12">
        <text>a hydroperoxide + [thioredoxin]-dithiol = an alcohol + [thioredoxin]-disulfide + H2O</text>
        <dbReference type="Rhea" id="RHEA:62620"/>
        <dbReference type="Rhea" id="RHEA-COMP:10698"/>
        <dbReference type="Rhea" id="RHEA-COMP:10700"/>
        <dbReference type="ChEBI" id="CHEBI:15377"/>
        <dbReference type="ChEBI" id="CHEBI:29950"/>
        <dbReference type="ChEBI" id="CHEBI:30879"/>
        <dbReference type="ChEBI" id="CHEBI:35924"/>
        <dbReference type="ChEBI" id="CHEBI:50058"/>
        <dbReference type="EC" id="1.11.1.24"/>
    </reaction>
</comment>
<dbReference type="SUPFAM" id="SSF52833">
    <property type="entry name" value="Thioredoxin-like"/>
    <property type="match status" value="1"/>
</dbReference>
<dbReference type="PROSITE" id="PS51352">
    <property type="entry name" value="THIOREDOXIN_2"/>
    <property type="match status" value="1"/>
</dbReference>
<name>A0AA96K1N7_9BACT</name>
<dbReference type="EMBL" id="CP116968">
    <property type="protein sequence ID" value="WNM60854.1"/>
    <property type="molecule type" value="Genomic_DNA"/>
</dbReference>
<comment type="similarity">
    <text evidence="10">Belongs to the peroxiredoxin family. BCP/PrxQ subfamily.</text>
</comment>
<keyword evidence="7" id="KW-1015">Disulfide bond</keyword>
<gene>
    <name evidence="15" type="primary">bcp</name>
    <name evidence="15" type="ORF">PQG83_13930</name>
</gene>
<evidence type="ECO:0000256" key="13">
    <source>
        <dbReference type="SAM" id="MobiDB-lite"/>
    </source>
</evidence>
<evidence type="ECO:0000256" key="6">
    <source>
        <dbReference type="ARBA" id="ARBA00023002"/>
    </source>
</evidence>
<evidence type="ECO:0000256" key="5">
    <source>
        <dbReference type="ARBA" id="ARBA00022862"/>
    </source>
</evidence>
<dbReference type="Pfam" id="PF00578">
    <property type="entry name" value="AhpC-TSA"/>
    <property type="match status" value="1"/>
</dbReference>
<feature type="compositionally biased region" description="Basic residues" evidence="13">
    <location>
        <begin position="22"/>
        <end position="34"/>
    </location>
</feature>
<dbReference type="GO" id="GO:0045454">
    <property type="term" value="P:cell redox homeostasis"/>
    <property type="evidence" value="ECO:0007669"/>
    <property type="project" value="TreeGrafter"/>
</dbReference>
<dbReference type="PANTHER" id="PTHR42801:SF4">
    <property type="entry name" value="AHPC_TSA FAMILY PROTEIN"/>
    <property type="match status" value="1"/>
</dbReference>
<dbReference type="InterPro" id="IPR000866">
    <property type="entry name" value="AhpC/TSA"/>
</dbReference>
<dbReference type="InterPro" id="IPR050924">
    <property type="entry name" value="Peroxiredoxin_BCP/PrxQ"/>
</dbReference>